<dbReference type="EMBL" id="JBHSXS010000004">
    <property type="protein sequence ID" value="MFC6880301.1"/>
    <property type="molecule type" value="Genomic_DNA"/>
</dbReference>
<protein>
    <submittedName>
        <fullName evidence="3">Cytochrome P450</fullName>
    </submittedName>
</protein>
<dbReference type="InterPro" id="IPR017972">
    <property type="entry name" value="Cyt_P450_CS"/>
</dbReference>
<accession>A0ABW2CHD6</accession>
<dbReference type="Proteomes" id="UP001596380">
    <property type="component" value="Unassembled WGS sequence"/>
</dbReference>
<name>A0ABW2CHD6_9ACTN</name>
<sequence>MALGDVYDPLGTHLDDPFSFYARAREAEPLFYSPAIDAWVVTRLDDVRKVLRDGKTYSSANALKPFRPFNDEVLAELAKGYPPRAMFITMDGEEHRRLRTPATAGLSAERVAAAEPFITERATALLPELSGERVDFMAAYANRLPVDVICHLVGFPLSESQALGDDSRAAASLSMGHRFKRPGEELDAARAWVRFQRQIARQINEHRREPRDDIIGDLLKAYAPGDGPLTPTQEADLVGLVFSVALPGHITTSALLGNGLLRLLNTGQWKLLCERPDLAPNAVEEILRYDSPTHVFLRVTTRETTLAGHTLPPGTELAVWLVNRDETAPSHPNDFDITRPVQPGHIAFGHGAHFCPGAALARRQAEISLRLISQRYPSLRLTPGQQIQYRPSLDHHGPDTLLIDT</sequence>
<evidence type="ECO:0000256" key="1">
    <source>
        <dbReference type="ARBA" id="ARBA00010617"/>
    </source>
</evidence>
<proteinExistence type="inferred from homology"/>
<dbReference type="InterPro" id="IPR036396">
    <property type="entry name" value="Cyt_P450_sf"/>
</dbReference>
<keyword evidence="2" id="KW-0560">Oxidoreductase</keyword>
<dbReference type="InterPro" id="IPR001128">
    <property type="entry name" value="Cyt_P450"/>
</dbReference>
<dbReference type="PRINTS" id="PR00359">
    <property type="entry name" value="BP450"/>
</dbReference>
<reference evidence="4" key="1">
    <citation type="journal article" date="2019" name="Int. J. Syst. Evol. Microbiol.">
        <title>The Global Catalogue of Microorganisms (GCM) 10K type strain sequencing project: providing services to taxonomists for standard genome sequencing and annotation.</title>
        <authorList>
            <consortium name="The Broad Institute Genomics Platform"/>
            <consortium name="The Broad Institute Genome Sequencing Center for Infectious Disease"/>
            <person name="Wu L."/>
            <person name="Ma J."/>
        </authorList>
    </citation>
    <scope>NUCLEOTIDE SEQUENCE [LARGE SCALE GENOMIC DNA]</scope>
    <source>
        <strain evidence="4">JCM 3369</strain>
    </source>
</reference>
<comment type="similarity">
    <text evidence="1 2">Belongs to the cytochrome P450 family.</text>
</comment>
<dbReference type="InterPro" id="IPR002397">
    <property type="entry name" value="Cyt_P450_B"/>
</dbReference>
<keyword evidence="4" id="KW-1185">Reference proteome</keyword>
<keyword evidence="2" id="KW-0349">Heme</keyword>
<dbReference type="SUPFAM" id="SSF48264">
    <property type="entry name" value="Cytochrome P450"/>
    <property type="match status" value="1"/>
</dbReference>
<evidence type="ECO:0000313" key="3">
    <source>
        <dbReference type="EMBL" id="MFC6880301.1"/>
    </source>
</evidence>
<keyword evidence="2" id="KW-0408">Iron</keyword>
<dbReference type="PANTHER" id="PTHR46696:SF6">
    <property type="entry name" value="P450, PUTATIVE (EUROFUNG)-RELATED"/>
    <property type="match status" value="1"/>
</dbReference>
<dbReference type="Gene3D" id="1.10.630.10">
    <property type="entry name" value="Cytochrome P450"/>
    <property type="match status" value="1"/>
</dbReference>
<dbReference type="Pfam" id="PF00067">
    <property type="entry name" value="p450"/>
    <property type="match status" value="1"/>
</dbReference>
<dbReference type="PROSITE" id="PS00086">
    <property type="entry name" value="CYTOCHROME_P450"/>
    <property type="match status" value="1"/>
</dbReference>
<gene>
    <name evidence="3" type="ORF">ACFQKB_11060</name>
</gene>
<keyword evidence="2" id="KW-0479">Metal-binding</keyword>
<evidence type="ECO:0000313" key="4">
    <source>
        <dbReference type="Proteomes" id="UP001596380"/>
    </source>
</evidence>
<comment type="caution">
    <text evidence="3">The sequence shown here is derived from an EMBL/GenBank/DDBJ whole genome shotgun (WGS) entry which is preliminary data.</text>
</comment>
<dbReference type="PANTHER" id="PTHR46696">
    <property type="entry name" value="P450, PUTATIVE (EUROFUNG)-RELATED"/>
    <property type="match status" value="1"/>
</dbReference>
<organism evidence="3 4">
    <name type="scientific">Actinomadura yumaensis</name>
    <dbReference type="NCBI Taxonomy" id="111807"/>
    <lineage>
        <taxon>Bacteria</taxon>
        <taxon>Bacillati</taxon>
        <taxon>Actinomycetota</taxon>
        <taxon>Actinomycetes</taxon>
        <taxon>Streptosporangiales</taxon>
        <taxon>Thermomonosporaceae</taxon>
        <taxon>Actinomadura</taxon>
    </lineage>
</organism>
<keyword evidence="2" id="KW-0503">Monooxygenase</keyword>
<evidence type="ECO:0000256" key="2">
    <source>
        <dbReference type="RuleBase" id="RU000461"/>
    </source>
</evidence>
<dbReference type="RefSeq" id="WP_160820772.1">
    <property type="nucleotide sequence ID" value="NZ_JBHSXE010000001.1"/>
</dbReference>